<evidence type="ECO:0000256" key="1">
    <source>
        <dbReference type="ARBA" id="ARBA00004229"/>
    </source>
</evidence>
<dbReference type="GO" id="GO:0032543">
    <property type="term" value="P:mitochondrial translation"/>
    <property type="evidence" value="ECO:0007669"/>
    <property type="project" value="TreeGrafter"/>
</dbReference>
<reference evidence="6" key="2">
    <citation type="journal article" date="2017" name="BMC Genomics">
        <title>accD nuclear transfer of Platycodon grandiflorum and the plastid of early Campanulaceae.</title>
        <authorList>
            <person name="Hong C.P."/>
            <person name="Park J."/>
            <person name="Lee Y."/>
            <person name="Lee M."/>
            <person name="Park S.G."/>
            <person name="Uhm Y."/>
            <person name="Lee J."/>
            <person name="Kim C.K."/>
        </authorList>
    </citation>
    <scope>NUCLEOTIDE SEQUENCE</scope>
</reference>
<dbReference type="GO" id="GO:0009507">
    <property type="term" value="C:chloroplast"/>
    <property type="evidence" value="ECO:0007669"/>
    <property type="project" value="UniProtKB-SubCell"/>
</dbReference>
<dbReference type="PROSITE" id="PS00732">
    <property type="entry name" value="RIBOSOMAL_S16"/>
    <property type="match status" value="1"/>
</dbReference>
<evidence type="ECO:0000256" key="3">
    <source>
        <dbReference type="ARBA" id="ARBA00022980"/>
    </source>
</evidence>
<dbReference type="InterPro" id="IPR000307">
    <property type="entry name" value="Ribosomal_bS16"/>
</dbReference>
<dbReference type="InterPro" id="IPR020592">
    <property type="entry name" value="Ribosomal_bS16_CS"/>
</dbReference>
<keyword evidence="6" id="KW-0150">Chloroplast</keyword>
<gene>
    <name evidence="5 6" type="primary">rps16</name>
</gene>
<evidence type="ECO:0000256" key="5">
    <source>
        <dbReference type="HAMAP-Rule" id="MF_00385"/>
    </source>
</evidence>
<evidence type="ECO:0000256" key="2">
    <source>
        <dbReference type="ARBA" id="ARBA00006668"/>
    </source>
</evidence>
<comment type="subcellular location">
    <subcellularLocation>
        <location evidence="1 5">Plastid</location>
        <location evidence="1 5">Chloroplast</location>
    </subcellularLocation>
</comment>
<dbReference type="InterPro" id="IPR023803">
    <property type="entry name" value="Ribosomal_bS16_dom_sf"/>
</dbReference>
<dbReference type="HAMAP" id="MF_00385">
    <property type="entry name" value="Ribosomal_bS16"/>
    <property type="match status" value="1"/>
</dbReference>
<dbReference type="Gene3D" id="3.30.1320.10">
    <property type="match status" value="1"/>
</dbReference>
<evidence type="ECO:0000313" key="6">
    <source>
        <dbReference type="EMBL" id="ARR27796.1"/>
    </source>
</evidence>
<proteinExistence type="inferred from homology"/>
<dbReference type="SUPFAM" id="SSF54565">
    <property type="entry name" value="Ribosomal protein S16"/>
    <property type="match status" value="1"/>
</dbReference>
<dbReference type="GeneID" id="33900496"/>
<keyword evidence="6" id="KW-0934">Plastid</keyword>
<dbReference type="GO" id="GO:0003735">
    <property type="term" value="F:structural constituent of ribosome"/>
    <property type="evidence" value="ECO:0007669"/>
    <property type="project" value="InterPro"/>
</dbReference>
<evidence type="ECO:0000256" key="4">
    <source>
        <dbReference type="ARBA" id="ARBA00023274"/>
    </source>
</evidence>
<dbReference type="PANTHER" id="PTHR12919">
    <property type="entry name" value="30S RIBOSOMAL PROTEIN S16"/>
    <property type="match status" value="1"/>
</dbReference>
<dbReference type="GO" id="GO:0005739">
    <property type="term" value="C:mitochondrion"/>
    <property type="evidence" value="ECO:0007669"/>
    <property type="project" value="GOC"/>
</dbReference>
<accession>A0A240FG96</accession>
<dbReference type="RefSeq" id="YP_009414712.1">
    <property type="nucleotide sequence ID" value="NC_035624.1"/>
</dbReference>
<dbReference type="Pfam" id="PF00886">
    <property type="entry name" value="Ribosomal_S16"/>
    <property type="match status" value="1"/>
</dbReference>
<protein>
    <recommendedName>
        <fullName evidence="5">Small ribosomal subunit protein bS16c</fullName>
    </recommendedName>
</protein>
<keyword evidence="4 5" id="KW-0687">Ribonucleoprotein</keyword>
<name>A0A240FG96_PLAGD</name>
<dbReference type="AlphaFoldDB" id="A0A240FG96"/>
<sequence>MVKLRLKRYGRKQCPTYRIVAIDVRSRRNGAEFAKVGIYNPRSKQISLNKSAILYFLEMGAKPTKTVFQILKKFGVLK</sequence>
<keyword evidence="3 5" id="KW-0689">Ribosomal protein</keyword>
<dbReference type="PANTHER" id="PTHR12919:SF20">
    <property type="entry name" value="SMALL RIBOSOMAL SUBUNIT PROTEIN BS16M"/>
    <property type="match status" value="1"/>
</dbReference>
<comment type="similarity">
    <text evidence="2 5">Belongs to the bacterial ribosomal protein bS16 family.</text>
</comment>
<organism evidence="6">
    <name type="scientific">Platycodon grandiflorus</name>
    <name type="common">Balloon flower</name>
    <name type="synonym">Campanula grandiflora</name>
    <dbReference type="NCBI Taxonomy" id="94286"/>
    <lineage>
        <taxon>Eukaryota</taxon>
        <taxon>Viridiplantae</taxon>
        <taxon>Streptophyta</taxon>
        <taxon>Embryophyta</taxon>
        <taxon>Tracheophyta</taxon>
        <taxon>Spermatophyta</taxon>
        <taxon>Magnoliopsida</taxon>
        <taxon>eudicotyledons</taxon>
        <taxon>Gunneridae</taxon>
        <taxon>Pentapetalae</taxon>
        <taxon>asterids</taxon>
        <taxon>campanulids</taxon>
        <taxon>Asterales</taxon>
        <taxon>Campanulaceae</taxon>
        <taxon>Platycodon</taxon>
    </lineage>
</organism>
<dbReference type="EMBL" id="KX352464">
    <property type="protein sequence ID" value="ARR27796.1"/>
    <property type="molecule type" value="Genomic_DNA"/>
</dbReference>
<reference evidence="6" key="1">
    <citation type="submission" date="2016-06" db="EMBL/GenBank/DDBJ databases">
        <authorList>
            <person name="Kjaerup R.B."/>
            <person name="Dalgaard T.S."/>
            <person name="Juul-Madsen H.R."/>
        </authorList>
    </citation>
    <scope>NUCLEOTIDE SEQUENCE</scope>
</reference>
<dbReference type="GO" id="GO:0015935">
    <property type="term" value="C:small ribosomal subunit"/>
    <property type="evidence" value="ECO:0007669"/>
    <property type="project" value="TreeGrafter"/>
</dbReference>
<geneLocation type="chloroplast" evidence="6"/>
<dbReference type="NCBIfam" id="TIGR00002">
    <property type="entry name" value="S16"/>
    <property type="match status" value="1"/>
</dbReference>